<feature type="chain" id="PRO_5030022649" evidence="1">
    <location>
        <begin position="23"/>
        <end position="291"/>
    </location>
</feature>
<evidence type="ECO:0000256" key="1">
    <source>
        <dbReference type="SAM" id="SignalP"/>
    </source>
</evidence>
<dbReference type="KEGG" id="fln:FLA_0426"/>
<sequence length="291" mass="33196">MKKNILLAIIAMCLLTAMYAQQPGKSLQDASIEHYTIDISYNYTTVLIFPFPVIDADRGIRDLMATKQAQVSNVLKLKAGKKDFPATNLHVFTADGKVTAFDITYTDHPRQTTYDLSRMPPNTYIAPSVLQLDHVPYNDLQLSLLDSQVTTSQNFLHLKSKDQRMKIALKSIYNDGEVMFIHLEITNRSPLDYTPEFTRCYIQDYQKIKRSSVQQTTVQMIYHTTISNIPGHSTASCVIAVPRFTLSDHKKFHIEIFEKNGGRLLHLDMKNKHLLKTRKLPGYAEISNTVQ</sequence>
<evidence type="ECO:0000313" key="2">
    <source>
        <dbReference type="EMBL" id="SIT31437.1"/>
    </source>
</evidence>
<dbReference type="InterPro" id="IPR022298">
    <property type="entry name" value="Conjug_transposon_TraN"/>
</dbReference>
<reference evidence="3" key="1">
    <citation type="submission" date="2017-01" db="EMBL/GenBank/DDBJ databases">
        <authorList>
            <person name="Varghese N."/>
            <person name="Submissions S."/>
        </authorList>
    </citation>
    <scope>NUCLEOTIDE SEQUENCE [LARGE SCALE GENOMIC DNA]</scope>
    <source>
        <strain evidence="3">DSM 21054</strain>
    </source>
</reference>
<keyword evidence="3" id="KW-1185">Reference proteome</keyword>
<protein>
    <submittedName>
        <fullName evidence="2">Bacteroides conjugative transposon TraN protein</fullName>
    </submittedName>
</protein>
<dbReference type="RefSeq" id="WP_076381746.1">
    <property type="nucleotide sequence ID" value="NZ_AP017422.1"/>
</dbReference>
<accession>A0A173MA65</accession>
<keyword evidence="1" id="KW-0732">Signal</keyword>
<evidence type="ECO:0000313" key="3">
    <source>
        <dbReference type="Proteomes" id="UP000186917"/>
    </source>
</evidence>
<dbReference type="AlphaFoldDB" id="A0A173MA65"/>
<name>A0A173MA65_9BACT</name>
<dbReference type="OrthoDB" id="1038500at2"/>
<dbReference type="NCBIfam" id="TIGR03780">
    <property type="entry name" value="Bac_Flav_CT_N"/>
    <property type="match status" value="1"/>
</dbReference>
<dbReference type="Pfam" id="PF13595">
    <property type="entry name" value="DUF4138"/>
    <property type="match status" value="1"/>
</dbReference>
<dbReference type="EMBL" id="FTOR01000010">
    <property type="protein sequence ID" value="SIT31437.1"/>
    <property type="molecule type" value="Genomic_DNA"/>
</dbReference>
<proteinExistence type="predicted"/>
<dbReference type="STRING" id="477680.SAMN05421788_110170"/>
<gene>
    <name evidence="2" type="ORF">SAMN05421788_110170</name>
</gene>
<organism evidence="2 3">
    <name type="scientific">Filimonas lacunae</name>
    <dbReference type="NCBI Taxonomy" id="477680"/>
    <lineage>
        <taxon>Bacteria</taxon>
        <taxon>Pseudomonadati</taxon>
        <taxon>Bacteroidota</taxon>
        <taxon>Chitinophagia</taxon>
        <taxon>Chitinophagales</taxon>
        <taxon>Chitinophagaceae</taxon>
        <taxon>Filimonas</taxon>
    </lineage>
</organism>
<dbReference type="Proteomes" id="UP000186917">
    <property type="component" value="Unassembled WGS sequence"/>
</dbReference>
<feature type="signal peptide" evidence="1">
    <location>
        <begin position="1"/>
        <end position="22"/>
    </location>
</feature>